<comment type="caution">
    <text evidence="1">The sequence shown here is derived from an EMBL/GenBank/DDBJ whole genome shotgun (WGS) entry which is preliminary data.</text>
</comment>
<dbReference type="InterPro" id="IPR036412">
    <property type="entry name" value="HAD-like_sf"/>
</dbReference>
<name>T5L499_MICMQ</name>
<sequence>MISVFDRADHRPGGVMSACREPRDDATLMLPPAFEETRGSHMTAHPSLPSWRDTRTRRDIEAFVASVTSGPDAVPVEERIAVFDNDGTLWSEKPMITQLHFVVEQWRAAAERQPELAERQPYLAAVSGDFAWLGAAIDKHYGGDDSDLGIIIQALVGLTDGMSVEDYATSVAEFYRTAQHPTLQRPYAETVYQPMVELLRFLEHHGFTCYIVSGGERDFMRPMTQANYGIPPERVVGSAFGLAWDDAEATVRYSSSLAFFDDGPEKPIRIWTRIGRRPLFVGGNSNGDTAMMDFARRGPRPGFALLVHHDDPSRGDIPYDAGAEKALADAADKGYTVVSVRDDWEQVFPDSARA</sequence>
<evidence type="ECO:0000313" key="2">
    <source>
        <dbReference type="Proteomes" id="UP000016033"/>
    </source>
</evidence>
<dbReference type="EMBL" id="ATAO01000001">
    <property type="protein sequence ID" value="EQM87109.1"/>
    <property type="molecule type" value="Genomic_DNA"/>
</dbReference>
<evidence type="ECO:0000313" key="1">
    <source>
        <dbReference type="EMBL" id="EQM87109.1"/>
    </source>
</evidence>
<organism evidence="1 2">
    <name type="scientific">Microbacterium maritypicum MF109</name>
    <dbReference type="NCBI Taxonomy" id="1333857"/>
    <lineage>
        <taxon>Bacteria</taxon>
        <taxon>Bacillati</taxon>
        <taxon>Actinomycetota</taxon>
        <taxon>Actinomycetes</taxon>
        <taxon>Micrococcales</taxon>
        <taxon>Microbacteriaceae</taxon>
        <taxon>Microbacterium</taxon>
    </lineage>
</organism>
<gene>
    <name evidence="1" type="ORF">L687_00115</name>
</gene>
<dbReference type="Gene3D" id="3.40.50.1000">
    <property type="entry name" value="HAD superfamily/HAD-like"/>
    <property type="match status" value="1"/>
</dbReference>
<evidence type="ECO:0008006" key="3">
    <source>
        <dbReference type="Google" id="ProtNLM"/>
    </source>
</evidence>
<dbReference type="SUPFAM" id="SSF56784">
    <property type="entry name" value="HAD-like"/>
    <property type="match status" value="1"/>
</dbReference>
<accession>T5L499</accession>
<reference evidence="1 2" key="1">
    <citation type="journal article" date="2013" name="Genome Announc.">
        <title>Whole-genome sequences of five oyster-associated bacteria show potential for crude oil hydrocarbon degradation.</title>
        <authorList>
            <person name="Chauhan A."/>
            <person name="Green S."/>
            <person name="Pathak A."/>
            <person name="Thomas J."/>
            <person name="Venkatramanan R."/>
        </authorList>
    </citation>
    <scope>NUCLEOTIDE SEQUENCE [LARGE SCALE GENOMIC DNA]</scope>
    <source>
        <strain evidence="1 2">MF109</strain>
    </source>
</reference>
<protein>
    <recommendedName>
        <fullName evidence="3">Acid phosphatase</fullName>
    </recommendedName>
</protein>
<proteinExistence type="predicted"/>
<dbReference type="Proteomes" id="UP000016033">
    <property type="component" value="Unassembled WGS sequence"/>
</dbReference>
<dbReference type="AlphaFoldDB" id="T5L499"/>
<dbReference type="Pfam" id="PF12710">
    <property type="entry name" value="HAD"/>
    <property type="match status" value="1"/>
</dbReference>
<dbReference type="InterPro" id="IPR023214">
    <property type="entry name" value="HAD_sf"/>
</dbReference>
<dbReference type="PATRIC" id="fig|1333857.3.peg.24"/>